<keyword evidence="2" id="KW-0479">Metal-binding</keyword>
<dbReference type="OrthoDB" id="288590at2759"/>
<keyword evidence="2" id="KW-0408">Iron</keyword>
<dbReference type="InterPro" id="IPR050231">
    <property type="entry name" value="Iron_ascorbate_oxido_reductase"/>
</dbReference>
<comment type="similarity">
    <text evidence="1 2">Belongs to the iron/ascorbate-dependent oxidoreductase family.</text>
</comment>
<sequence length="299" mass="33798">MACVQDDHIDTLDFSRYAQGTPDEKAAFSAELVASLRVTGFTRCFFRLSDVQKLSAPHPQAPYPHRGYSYVGQESISGISGFEKGVYRMPAVKDVKETYDMGSTEDHEFPNIWPCPQYLPGFRPMMERAFARHHACLKIVLECVAMGLGVPNDLFVKKHHGQEHEFRLLHYPEHSDFGTLTFLLQDDVGGLYVEDQREERVFHPVVSKPHEVILNVGDCLQHWTGGLLKSANHKVTAPTHSNIGGPPDAVPERFSIAFFGKPDRKEPVCVLPEFETKNSLQYDDVTAGEYNMQKLVRTY</sequence>
<keyword evidence="5" id="KW-1185">Reference proteome</keyword>
<organism evidence="4 5">
    <name type="scientific">Passalora fulva</name>
    <name type="common">Tomato leaf mold</name>
    <name type="synonym">Cladosporium fulvum</name>
    <dbReference type="NCBI Taxonomy" id="5499"/>
    <lineage>
        <taxon>Eukaryota</taxon>
        <taxon>Fungi</taxon>
        <taxon>Dikarya</taxon>
        <taxon>Ascomycota</taxon>
        <taxon>Pezizomycotina</taxon>
        <taxon>Dothideomycetes</taxon>
        <taxon>Dothideomycetidae</taxon>
        <taxon>Mycosphaerellales</taxon>
        <taxon>Mycosphaerellaceae</taxon>
        <taxon>Fulvia</taxon>
    </lineage>
</organism>
<feature type="domain" description="Fe2OG dioxygenase" evidence="3">
    <location>
        <begin position="150"/>
        <end position="262"/>
    </location>
</feature>
<keyword evidence="2" id="KW-0560">Oxidoreductase</keyword>
<evidence type="ECO:0000259" key="3">
    <source>
        <dbReference type="PROSITE" id="PS51471"/>
    </source>
</evidence>
<evidence type="ECO:0000313" key="5">
    <source>
        <dbReference type="Proteomes" id="UP000756132"/>
    </source>
</evidence>
<dbReference type="EMBL" id="CP090175">
    <property type="protein sequence ID" value="UJO25141.1"/>
    <property type="molecule type" value="Genomic_DNA"/>
</dbReference>
<protein>
    <submittedName>
        <fullName evidence="4">2-oxoglutarate-dependent dioxygenase</fullName>
    </submittedName>
</protein>
<gene>
    <name evidence="4" type="ORF">CLAFUR5_14598</name>
</gene>
<dbReference type="PROSITE" id="PS51471">
    <property type="entry name" value="FE2OG_OXY"/>
    <property type="match status" value="1"/>
</dbReference>
<dbReference type="GeneID" id="71994476"/>
<reference evidence="4" key="2">
    <citation type="journal article" date="2022" name="Microb. Genom.">
        <title>A chromosome-scale genome assembly of the tomato pathogen Cladosporium fulvum reveals a compartmentalized genome architecture and the presence of a dispensable chromosome.</title>
        <authorList>
            <person name="Zaccaron A.Z."/>
            <person name="Chen L.H."/>
            <person name="Samaras A."/>
            <person name="Stergiopoulos I."/>
        </authorList>
    </citation>
    <scope>NUCLEOTIDE SEQUENCE</scope>
    <source>
        <strain evidence="4">Race5_Kim</strain>
    </source>
</reference>
<dbReference type="GO" id="GO:0051213">
    <property type="term" value="F:dioxygenase activity"/>
    <property type="evidence" value="ECO:0007669"/>
    <property type="project" value="UniProtKB-KW"/>
</dbReference>
<proteinExistence type="inferred from homology"/>
<dbReference type="Gene3D" id="2.60.120.330">
    <property type="entry name" value="B-lactam Antibiotic, Isopenicillin N Synthase, Chain"/>
    <property type="match status" value="1"/>
</dbReference>
<dbReference type="InterPro" id="IPR027443">
    <property type="entry name" value="IPNS-like_sf"/>
</dbReference>
<evidence type="ECO:0000256" key="1">
    <source>
        <dbReference type="ARBA" id="ARBA00008056"/>
    </source>
</evidence>
<dbReference type="AlphaFoldDB" id="A0A9Q8PMG5"/>
<dbReference type="InterPro" id="IPR005123">
    <property type="entry name" value="Oxoglu/Fe-dep_dioxygenase_dom"/>
</dbReference>
<dbReference type="Proteomes" id="UP000756132">
    <property type="component" value="Chromosome 13"/>
</dbReference>
<dbReference type="SUPFAM" id="SSF51197">
    <property type="entry name" value="Clavaminate synthase-like"/>
    <property type="match status" value="1"/>
</dbReference>
<dbReference type="GO" id="GO:0046872">
    <property type="term" value="F:metal ion binding"/>
    <property type="evidence" value="ECO:0007669"/>
    <property type="project" value="UniProtKB-KW"/>
</dbReference>
<dbReference type="RefSeq" id="XP_047769507.1">
    <property type="nucleotide sequence ID" value="XM_047913746.1"/>
</dbReference>
<name>A0A9Q8PMG5_PASFU</name>
<evidence type="ECO:0000313" key="4">
    <source>
        <dbReference type="EMBL" id="UJO25141.1"/>
    </source>
</evidence>
<keyword evidence="4" id="KW-0223">Dioxygenase</keyword>
<dbReference type="PANTHER" id="PTHR47990">
    <property type="entry name" value="2-OXOGLUTARATE (2OG) AND FE(II)-DEPENDENT OXYGENASE SUPERFAMILY PROTEIN-RELATED"/>
    <property type="match status" value="1"/>
</dbReference>
<reference evidence="4" key="1">
    <citation type="submission" date="2021-12" db="EMBL/GenBank/DDBJ databases">
        <authorList>
            <person name="Zaccaron A."/>
            <person name="Stergiopoulos I."/>
        </authorList>
    </citation>
    <scope>NUCLEOTIDE SEQUENCE</scope>
    <source>
        <strain evidence="4">Race5_Kim</strain>
    </source>
</reference>
<accession>A0A9Q8PMG5</accession>
<dbReference type="InterPro" id="IPR044861">
    <property type="entry name" value="IPNS-like_FE2OG_OXY"/>
</dbReference>
<dbReference type="KEGG" id="ffu:CLAFUR5_14598"/>
<evidence type="ECO:0000256" key="2">
    <source>
        <dbReference type="RuleBase" id="RU003682"/>
    </source>
</evidence>
<dbReference type="Pfam" id="PF03171">
    <property type="entry name" value="2OG-FeII_Oxy"/>
    <property type="match status" value="1"/>
</dbReference>